<evidence type="ECO:0000256" key="1">
    <source>
        <dbReference type="SAM" id="SignalP"/>
    </source>
</evidence>
<feature type="signal peptide" evidence="1">
    <location>
        <begin position="1"/>
        <end position="20"/>
    </location>
</feature>
<sequence length="403" mass="44373">MLKKLLFIVAVAGLLQPARAQDTTLTRLLRTNAYPLTAVGTQLTGTGWEKIRASIGQSQFVLVGEDHGMAQIPQFTQAVARELQPAAFITEIDRYQAANLTRLTAAPGLPTAYLKATPGSLSFFSWGEEYELAQQLRAQKTQLIGIEQVGIFTLGRFYDELAGRVKSKSTRAWLQREGAAYQQHDNSQFRSGGQAYSILSQQPSALDSLELLTKNESPEARRMVQEYLLSYRIYKNQVKGFGSHQARINLMKRNLLARLRPLAPQPGQPLPKLLFKFGASHMARALSPWAGITDVGNLAQNLADAQDARSLHLLVMGKQGTQVGGFNPDEPGKNVVPFDLSKDAYMKPFADLSPGPAWQVFDLRPARRALLNGKLVVADPTLTGFLLGYDYFVLIPTATASRS</sequence>
<organism evidence="2 3">
    <name type="scientific">Hymenobacter cyanobacteriorum</name>
    <dbReference type="NCBI Taxonomy" id="2926463"/>
    <lineage>
        <taxon>Bacteria</taxon>
        <taxon>Pseudomonadati</taxon>
        <taxon>Bacteroidota</taxon>
        <taxon>Cytophagia</taxon>
        <taxon>Cytophagales</taxon>
        <taxon>Hymenobacteraceae</taxon>
        <taxon>Hymenobacter</taxon>
    </lineage>
</organism>
<dbReference type="Proteomes" id="UP001139193">
    <property type="component" value="Unassembled WGS sequence"/>
</dbReference>
<dbReference type="EMBL" id="JALBGC010000005">
    <property type="protein sequence ID" value="MCI1189396.1"/>
    <property type="molecule type" value="Genomic_DNA"/>
</dbReference>
<dbReference type="AlphaFoldDB" id="A0A9X2AGM1"/>
<keyword evidence="3" id="KW-1185">Reference proteome</keyword>
<evidence type="ECO:0000313" key="2">
    <source>
        <dbReference type="EMBL" id="MCI1189396.1"/>
    </source>
</evidence>
<keyword evidence="1" id="KW-0732">Signal</keyword>
<dbReference type="RefSeq" id="WP_241937623.1">
    <property type="nucleotide sequence ID" value="NZ_JALBGC010000005.1"/>
</dbReference>
<protein>
    <recommendedName>
        <fullName evidence="4">Erythromycin esterase</fullName>
    </recommendedName>
</protein>
<evidence type="ECO:0008006" key="4">
    <source>
        <dbReference type="Google" id="ProtNLM"/>
    </source>
</evidence>
<comment type="caution">
    <text evidence="2">The sequence shown here is derived from an EMBL/GenBank/DDBJ whole genome shotgun (WGS) entry which is preliminary data.</text>
</comment>
<name>A0A9X2AGM1_9BACT</name>
<accession>A0A9X2AGM1</accession>
<gene>
    <name evidence="2" type="ORF">MON38_18385</name>
</gene>
<dbReference type="SUPFAM" id="SSF159501">
    <property type="entry name" value="EreA/ChaN-like"/>
    <property type="match status" value="1"/>
</dbReference>
<feature type="chain" id="PRO_5040840089" description="Erythromycin esterase" evidence="1">
    <location>
        <begin position="21"/>
        <end position="403"/>
    </location>
</feature>
<reference evidence="2" key="1">
    <citation type="submission" date="2022-03" db="EMBL/GenBank/DDBJ databases">
        <title>Bacterial whole genome sequence for Hymenobacter sp. DH14.</title>
        <authorList>
            <person name="Le V."/>
        </authorList>
    </citation>
    <scope>NUCLEOTIDE SEQUENCE</scope>
    <source>
        <strain evidence="2">DH14</strain>
    </source>
</reference>
<evidence type="ECO:0000313" key="3">
    <source>
        <dbReference type="Proteomes" id="UP001139193"/>
    </source>
</evidence>
<proteinExistence type="predicted"/>